<dbReference type="EMBL" id="JAUQTB010000003">
    <property type="protein sequence ID" value="MDO7906378.1"/>
    <property type="molecule type" value="Genomic_DNA"/>
</dbReference>
<evidence type="ECO:0000256" key="1">
    <source>
        <dbReference type="SAM" id="MobiDB-lite"/>
    </source>
</evidence>
<feature type="region of interest" description="Disordered" evidence="1">
    <location>
        <begin position="1"/>
        <end position="20"/>
    </location>
</feature>
<dbReference type="Proteomes" id="UP001240171">
    <property type="component" value="Unassembled WGS sequence"/>
</dbReference>
<reference evidence="2 3" key="1">
    <citation type="submission" date="2023-07" db="EMBL/GenBank/DDBJ databases">
        <title>Paenibacillus sp. JX-17 nov. isolated from soil.</title>
        <authorList>
            <person name="Wan Y."/>
            <person name="Liu B."/>
        </authorList>
    </citation>
    <scope>NUCLEOTIDE SEQUENCE [LARGE SCALE GENOMIC DNA]</scope>
    <source>
        <strain evidence="2 3">JX-17</strain>
    </source>
</reference>
<protein>
    <submittedName>
        <fullName evidence="2">Uncharacterized protein</fullName>
    </submittedName>
</protein>
<organism evidence="2 3">
    <name type="scientific">Paenibacillus lacisoli</name>
    <dbReference type="NCBI Taxonomy" id="3064525"/>
    <lineage>
        <taxon>Bacteria</taxon>
        <taxon>Bacillati</taxon>
        <taxon>Bacillota</taxon>
        <taxon>Bacilli</taxon>
        <taxon>Bacillales</taxon>
        <taxon>Paenibacillaceae</taxon>
        <taxon>Paenibacillus</taxon>
    </lineage>
</organism>
<evidence type="ECO:0000313" key="3">
    <source>
        <dbReference type="Proteomes" id="UP001240171"/>
    </source>
</evidence>
<gene>
    <name evidence="2" type="ORF">Q5741_08105</name>
</gene>
<comment type="caution">
    <text evidence="2">The sequence shown here is derived from an EMBL/GenBank/DDBJ whole genome shotgun (WGS) entry which is preliminary data.</text>
</comment>
<sequence length="47" mass="5471">MMHQPKEKKEMERNSTAQAQAEKIMKQFMETLLAGELESWVGLFADE</sequence>
<proteinExistence type="predicted"/>
<feature type="compositionally biased region" description="Basic and acidic residues" evidence="1">
    <location>
        <begin position="1"/>
        <end position="13"/>
    </location>
</feature>
<accession>A0ABT9CAU4</accession>
<name>A0ABT9CAU4_9BACL</name>
<keyword evidence="3" id="KW-1185">Reference proteome</keyword>
<evidence type="ECO:0000313" key="2">
    <source>
        <dbReference type="EMBL" id="MDO7906378.1"/>
    </source>
</evidence>